<organism evidence="2 3">
    <name type="scientific">Desulforamulus ferrireducens</name>
    <dbReference type="NCBI Taxonomy" id="1833852"/>
    <lineage>
        <taxon>Bacteria</taxon>
        <taxon>Bacillati</taxon>
        <taxon>Bacillota</taxon>
        <taxon>Clostridia</taxon>
        <taxon>Eubacteriales</taxon>
        <taxon>Peptococcaceae</taxon>
        <taxon>Desulforamulus</taxon>
    </lineage>
</organism>
<gene>
    <name evidence="2" type="ORF">B0537_11470</name>
</gene>
<feature type="domain" description="DUF1659" evidence="1">
    <location>
        <begin position="2"/>
        <end position="73"/>
    </location>
</feature>
<reference evidence="2 3" key="1">
    <citation type="journal article" date="2016" name="Int. J. Syst. Evol. Microbiol.">
        <title>Desulfotomaculum ferrireducens sp. nov., a moderately thermophilic sulfate-reducing and dissimilatory Fe(III)-reducing bacterium isolated from compost.</title>
        <authorList>
            <person name="Yang G."/>
            <person name="Guo J."/>
            <person name="Zhuang L."/>
            <person name="Yuan Y."/>
            <person name="Zhou S."/>
        </authorList>
    </citation>
    <scope>NUCLEOTIDE SEQUENCE [LARGE SCALE GENOMIC DNA]</scope>
    <source>
        <strain evidence="2 3">GSS09</strain>
    </source>
</reference>
<dbReference type="RefSeq" id="WP_008409451.1">
    <property type="nucleotide sequence ID" value="NZ_CP019698.1"/>
</dbReference>
<dbReference type="AlphaFoldDB" id="A0A1S6IXY5"/>
<dbReference type="OrthoDB" id="1954703at2"/>
<dbReference type="EMBL" id="CP019698">
    <property type="protein sequence ID" value="AQS59643.1"/>
    <property type="molecule type" value="Genomic_DNA"/>
</dbReference>
<protein>
    <recommendedName>
        <fullName evidence="1">DUF1659 domain-containing protein</fullName>
    </recommendedName>
</protein>
<accession>A0A1S6IXY5</accession>
<dbReference type="STRING" id="1833852.B0537_11470"/>
<dbReference type="InterPro" id="IPR012454">
    <property type="entry name" value="DUF1659"/>
</dbReference>
<keyword evidence="3" id="KW-1185">Reference proteome</keyword>
<evidence type="ECO:0000259" key="1">
    <source>
        <dbReference type="Pfam" id="PF07872"/>
    </source>
</evidence>
<dbReference type="Proteomes" id="UP000189464">
    <property type="component" value="Chromosome"/>
</dbReference>
<proteinExistence type="predicted"/>
<sequence length="74" mass="8039">MAVVKQPYACSIKLRYQKGVNASGDPIFVNTTYSKAKVTATDQALYDVATAINTLQNNALLGVFRADDSELINQ</sequence>
<dbReference type="Pfam" id="PF07872">
    <property type="entry name" value="DUF1659"/>
    <property type="match status" value="1"/>
</dbReference>
<name>A0A1S6IXY5_9FIRM</name>
<evidence type="ECO:0000313" key="3">
    <source>
        <dbReference type="Proteomes" id="UP000189464"/>
    </source>
</evidence>
<dbReference type="KEGG" id="dfg:B0537_11470"/>
<evidence type="ECO:0000313" key="2">
    <source>
        <dbReference type="EMBL" id="AQS59643.1"/>
    </source>
</evidence>